<evidence type="ECO:0000313" key="2">
    <source>
        <dbReference type="EMBL" id="KDR86073.1"/>
    </source>
</evidence>
<dbReference type="Proteomes" id="UP000027222">
    <property type="component" value="Unassembled WGS sequence"/>
</dbReference>
<feature type="compositionally biased region" description="Pro residues" evidence="1">
    <location>
        <begin position="184"/>
        <end position="201"/>
    </location>
</feature>
<feature type="compositionally biased region" description="Basic and acidic residues" evidence="1">
    <location>
        <begin position="69"/>
        <end position="82"/>
    </location>
</feature>
<feature type="compositionally biased region" description="Acidic residues" evidence="1">
    <location>
        <begin position="313"/>
        <end position="322"/>
    </location>
</feature>
<evidence type="ECO:0000256" key="1">
    <source>
        <dbReference type="SAM" id="MobiDB-lite"/>
    </source>
</evidence>
<accession>A0A067U3Q4</accession>
<keyword evidence="3" id="KW-1185">Reference proteome</keyword>
<feature type="compositionally biased region" description="Polar residues" evidence="1">
    <location>
        <begin position="163"/>
        <end position="179"/>
    </location>
</feature>
<sequence length="374" mass="40432">MLWQASIDNLTLASRRRSPKLDVGWKQGSASRHLDLTDVPAKRMDFDSLNCKSESERKGRRVLYTYESTRERNNRSSEEWSKNIRNPTPEEVSDPDTAPPPVRQEDEMNVNVERSGTGRMQEPYVNIIARVLKFLSSISCEKDSTSGFPFPSSLPLFPHNHPNPRQINQRPTYAPSPNSAGLPLPLPRPATTPPTPTLVGAPPPAPTLAPTVGPASSVCWGVVGVVDELDVEPVVVEAEPDVEVEVDADVVLGVIIPDPPDNNAPTEAGVGVATCILDPRGDETGDRRSGDLAPGIALFPAAPPTARPPENPRDDEDEEGEGLGDQGRYLHSAGPAPMLTWGLALFAFALILESAPEPELDPDGEECKSERTGE</sequence>
<dbReference type="EMBL" id="KL142367">
    <property type="protein sequence ID" value="KDR86073.1"/>
    <property type="molecule type" value="Genomic_DNA"/>
</dbReference>
<gene>
    <name evidence="2" type="ORF">GALMADRAFT_132671</name>
</gene>
<feature type="compositionally biased region" description="Basic and acidic residues" evidence="1">
    <location>
        <begin position="280"/>
        <end position="290"/>
    </location>
</feature>
<evidence type="ECO:0000313" key="3">
    <source>
        <dbReference type="Proteomes" id="UP000027222"/>
    </source>
</evidence>
<feature type="region of interest" description="Disordered" evidence="1">
    <location>
        <begin position="280"/>
        <end position="331"/>
    </location>
</feature>
<organism evidence="2 3">
    <name type="scientific">Galerina marginata (strain CBS 339.88)</name>
    <dbReference type="NCBI Taxonomy" id="685588"/>
    <lineage>
        <taxon>Eukaryota</taxon>
        <taxon>Fungi</taxon>
        <taxon>Dikarya</taxon>
        <taxon>Basidiomycota</taxon>
        <taxon>Agaricomycotina</taxon>
        <taxon>Agaricomycetes</taxon>
        <taxon>Agaricomycetidae</taxon>
        <taxon>Agaricales</taxon>
        <taxon>Agaricineae</taxon>
        <taxon>Strophariaceae</taxon>
        <taxon>Galerina</taxon>
    </lineage>
</organism>
<feature type="region of interest" description="Disordered" evidence="1">
    <location>
        <begin position="156"/>
        <end position="201"/>
    </location>
</feature>
<dbReference type="HOGENOM" id="CLU_739771_0_0_1"/>
<proteinExistence type="predicted"/>
<feature type="region of interest" description="Disordered" evidence="1">
    <location>
        <begin position="69"/>
        <end position="109"/>
    </location>
</feature>
<reference evidence="3" key="1">
    <citation type="journal article" date="2014" name="Proc. Natl. Acad. Sci. U.S.A.">
        <title>Extensive sampling of basidiomycete genomes demonstrates inadequacy of the white-rot/brown-rot paradigm for wood decay fungi.</title>
        <authorList>
            <person name="Riley R."/>
            <person name="Salamov A.A."/>
            <person name="Brown D.W."/>
            <person name="Nagy L.G."/>
            <person name="Floudas D."/>
            <person name="Held B.W."/>
            <person name="Levasseur A."/>
            <person name="Lombard V."/>
            <person name="Morin E."/>
            <person name="Otillar R."/>
            <person name="Lindquist E.A."/>
            <person name="Sun H."/>
            <person name="LaButti K.M."/>
            <person name="Schmutz J."/>
            <person name="Jabbour D."/>
            <person name="Luo H."/>
            <person name="Baker S.E."/>
            <person name="Pisabarro A.G."/>
            <person name="Walton J.D."/>
            <person name="Blanchette R.A."/>
            <person name="Henrissat B."/>
            <person name="Martin F."/>
            <person name="Cullen D."/>
            <person name="Hibbett D.S."/>
            <person name="Grigoriev I.V."/>
        </authorList>
    </citation>
    <scope>NUCLEOTIDE SEQUENCE [LARGE SCALE GENOMIC DNA]</scope>
    <source>
        <strain evidence="3">CBS 339.88</strain>
    </source>
</reference>
<dbReference type="AlphaFoldDB" id="A0A067U3Q4"/>
<protein>
    <submittedName>
        <fullName evidence="2">Uncharacterized protein</fullName>
    </submittedName>
</protein>
<name>A0A067U3Q4_GALM3</name>